<name>A0ACC0CDR2_CATRO</name>
<dbReference type="Proteomes" id="UP001060085">
    <property type="component" value="Linkage Group LG01"/>
</dbReference>
<evidence type="ECO:0000313" key="2">
    <source>
        <dbReference type="Proteomes" id="UP001060085"/>
    </source>
</evidence>
<protein>
    <submittedName>
        <fullName evidence="1">Uncharacterized protein</fullName>
    </submittedName>
</protein>
<keyword evidence="2" id="KW-1185">Reference proteome</keyword>
<proteinExistence type="predicted"/>
<organism evidence="1 2">
    <name type="scientific">Catharanthus roseus</name>
    <name type="common">Madagascar periwinkle</name>
    <name type="synonym">Vinca rosea</name>
    <dbReference type="NCBI Taxonomy" id="4058"/>
    <lineage>
        <taxon>Eukaryota</taxon>
        <taxon>Viridiplantae</taxon>
        <taxon>Streptophyta</taxon>
        <taxon>Embryophyta</taxon>
        <taxon>Tracheophyta</taxon>
        <taxon>Spermatophyta</taxon>
        <taxon>Magnoliopsida</taxon>
        <taxon>eudicotyledons</taxon>
        <taxon>Gunneridae</taxon>
        <taxon>Pentapetalae</taxon>
        <taxon>asterids</taxon>
        <taxon>lamiids</taxon>
        <taxon>Gentianales</taxon>
        <taxon>Apocynaceae</taxon>
        <taxon>Rauvolfioideae</taxon>
        <taxon>Vinceae</taxon>
        <taxon>Catharanthinae</taxon>
        <taxon>Catharanthus</taxon>
    </lineage>
</organism>
<sequence length="97" mass="11367">MAYYRQRDFLFCELCGTMLSFDSPKYARCPLCKFKRQMKDIAGKEICYTITAEDIRRELGILPSFDDFEVEKESKQMVVMFALCSIYSMLLKIFLGS</sequence>
<accession>A0ACC0CDR2</accession>
<dbReference type="EMBL" id="CM044701">
    <property type="protein sequence ID" value="KAI5683075.1"/>
    <property type="molecule type" value="Genomic_DNA"/>
</dbReference>
<evidence type="ECO:0000313" key="1">
    <source>
        <dbReference type="EMBL" id="KAI5683075.1"/>
    </source>
</evidence>
<gene>
    <name evidence="1" type="ORF">M9H77_04303</name>
</gene>
<comment type="caution">
    <text evidence="1">The sequence shown here is derived from an EMBL/GenBank/DDBJ whole genome shotgun (WGS) entry which is preliminary data.</text>
</comment>
<reference evidence="2" key="1">
    <citation type="journal article" date="2023" name="Nat. Plants">
        <title>Single-cell RNA sequencing provides a high-resolution roadmap for understanding the multicellular compartmentation of specialized metabolism.</title>
        <authorList>
            <person name="Sun S."/>
            <person name="Shen X."/>
            <person name="Li Y."/>
            <person name="Li Y."/>
            <person name="Wang S."/>
            <person name="Li R."/>
            <person name="Zhang H."/>
            <person name="Shen G."/>
            <person name="Guo B."/>
            <person name="Wei J."/>
            <person name="Xu J."/>
            <person name="St-Pierre B."/>
            <person name="Chen S."/>
            <person name="Sun C."/>
        </authorList>
    </citation>
    <scope>NUCLEOTIDE SEQUENCE [LARGE SCALE GENOMIC DNA]</scope>
</reference>